<dbReference type="Proteomes" id="UP000199518">
    <property type="component" value="Unassembled WGS sequence"/>
</dbReference>
<dbReference type="InterPro" id="IPR017853">
    <property type="entry name" value="GH"/>
</dbReference>
<dbReference type="Pfam" id="PF02922">
    <property type="entry name" value="CBM_48"/>
    <property type="match status" value="1"/>
</dbReference>
<dbReference type="PANTHER" id="PTHR43002">
    <property type="entry name" value="GLYCOGEN DEBRANCHING ENZYME"/>
    <property type="match status" value="1"/>
</dbReference>
<evidence type="ECO:0000313" key="6">
    <source>
        <dbReference type="EMBL" id="SFI14509.1"/>
    </source>
</evidence>
<dbReference type="Gene3D" id="3.20.20.80">
    <property type="entry name" value="Glycosidases"/>
    <property type="match status" value="1"/>
</dbReference>
<evidence type="ECO:0000256" key="3">
    <source>
        <dbReference type="ARBA" id="ARBA00023295"/>
    </source>
</evidence>
<evidence type="ECO:0000256" key="2">
    <source>
        <dbReference type="ARBA" id="ARBA00022801"/>
    </source>
</evidence>
<evidence type="ECO:0000313" key="7">
    <source>
        <dbReference type="Proteomes" id="UP000199518"/>
    </source>
</evidence>
<keyword evidence="3" id="KW-0326">Glycosidase</keyword>
<dbReference type="SUPFAM" id="SSF81296">
    <property type="entry name" value="E set domains"/>
    <property type="match status" value="1"/>
</dbReference>
<dbReference type="AlphaFoldDB" id="A0A1I3FTI2"/>
<feature type="domain" description="Glycosyl hydrolase family 13 catalytic" evidence="5">
    <location>
        <begin position="217"/>
        <end position="619"/>
    </location>
</feature>
<dbReference type="CDD" id="cd02856">
    <property type="entry name" value="E_set_GDE_Isoamylase_N"/>
    <property type="match status" value="1"/>
</dbReference>
<evidence type="ECO:0000256" key="1">
    <source>
        <dbReference type="ARBA" id="ARBA00008061"/>
    </source>
</evidence>
<protein>
    <submittedName>
        <fullName evidence="6">Glycogen operon protein</fullName>
    </submittedName>
</protein>
<dbReference type="Gene3D" id="2.60.40.1180">
    <property type="entry name" value="Golgi alpha-mannosidase II"/>
    <property type="match status" value="1"/>
</dbReference>
<keyword evidence="7" id="KW-1185">Reference proteome</keyword>
<dbReference type="GO" id="GO:0005980">
    <property type="term" value="P:glycogen catabolic process"/>
    <property type="evidence" value="ECO:0007669"/>
    <property type="project" value="InterPro"/>
</dbReference>
<dbReference type="InterPro" id="IPR014756">
    <property type="entry name" value="Ig_E-set"/>
</dbReference>
<evidence type="ECO:0000259" key="5">
    <source>
        <dbReference type="SMART" id="SM00642"/>
    </source>
</evidence>
<dbReference type="EMBL" id="FOQD01000006">
    <property type="protein sequence ID" value="SFI14509.1"/>
    <property type="molecule type" value="Genomic_DNA"/>
</dbReference>
<dbReference type="STRING" id="1576369.SAMN05421753_10622"/>
<dbReference type="SUPFAM" id="SSF51011">
    <property type="entry name" value="Glycosyl hydrolase domain"/>
    <property type="match status" value="1"/>
</dbReference>
<dbReference type="SUPFAM" id="SSF51445">
    <property type="entry name" value="(Trans)glycosidases"/>
    <property type="match status" value="1"/>
</dbReference>
<feature type="region of interest" description="Disordered" evidence="4">
    <location>
        <begin position="1"/>
        <end position="26"/>
    </location>
</feature>
<dbReference type="InterPro" id="IPR004193">
    <property type="entry name" value="Glyco_hydro_13_N"/>
</dbReference>
<dbReference type="InterPro" id="IPR044505">
    <property type="entry name" value="GlgX_Isoamylase_N_E_set"/>
</dbReference>
<dbReference type="InterPro" id="IPR013780">
    <property type="entry name" value="Glyco_hydro_b"/>
</dbReference>
<evidence type="ECO:0000256" key="4">
    <source>
        <dbReference type="SAM" id="MobiDB-lite"/>
    </source>
</evidence>
<accession>A0A1I3FTI2</accession>
<dbReference type="Pfam" id="PF00128">
    <property type="entry name" value="Alpha-amylase"/>
    <property type="match status" value="1"/>
</dbReference>
<dbReference type="SMART" id="SM00642">
    <property type="entry name" value="Aamy"/>
    <property type="match status" value="1"/>
</dbReference>
<gene>
    <name evidence="6" type="ORF">SAMN05421753_10622</name>
</gene>
<reference evidence="7" key="1">
    <citation type="submission" date="2016-10" db="EMBL/GenBank/DDBJ databases">
        <authorList>
            <person name="Varghese N."/>
            <person name="Submissions S."/>
        </authorList>
    </citation>
    <scope>NUCLEOTIDE SEQUENCE [LARGE SCALE GENOMIC DNA]</scope>
    <source>
        <strain evidence="7">DSM 26348</strain>
    </source>
</reference>
<dbReference type="InterPro" id="IPR006047">
    <property type="entry name" value="GH13_cat_dom"/>
</dbReference>
<proteinExistence type="inferred from homology"/>
<dbReference type="InterPro" id="IPR011837">
    <property type="entry name" value="Glycogen_debranch_GlgX"/>
</dbReference>
<keyword evidence="2" id="KW-0378">Hydrolase</keyword>
<dbReference type="CDD" id="cd11326">
    <property type="entry name" value="AmyAc_Glg_debranch"/>
    <property type="match status" value="1"/>
</dbReference>
<dbReference type="NCBIfam" id="TIGR02100">
    <property type="entry name" value="glgX_debranch"/>
    <property type="match status" value="1"/>
</dbReference>
<dbReference type="InterPro" id="IPR013783">
    <property type="entry name" value="Ig-like_fold"/>
</dbReference>
<organism evidence="6 7">
    <name type="scientific">Planctomicrobium piriforme</name>
    <dbReference type="NCBI Taxonomy" id="1576369"/>
    <lineage>
        <taxon>Bacteria</taxon>
        <taxon>Pseudomonadati</taxon>
        <taxon>Planctomycetota</taxon>
        <taxon>Planctomycetia</taxon>
        <taxon>Planctomycetales</taxon>
        <taxon>Planctomycetaceae</taxon>
        <taxon>Planctomicrobium</taxon>
    </lineage>
</organism>
<sequence length="759" mass="85482">MDLEMTHAGNGENLRDGALSSPSIDDSRVMDLTTRSGVAKTAQRCHRIWPGKPYPLGATWDGKGVNFAIYAEHAEKIELCLFDSVTATTESVRISLKERTHQVWHAYLPDALPGQLYGYRVYGPYDPLNGHRFNPNKLLLDPYAKAIARGLNWDDAVFGYKIGDDKQDLSFDDRDSAAFAPLAAVTDPAFTWGDDRRPNTPLHKTVIYEMHVRGLTQLHPQIPEELRGSYMGLASEPAIKYLQDLGVTAVELLPVHYSLDDRHLLEKGLSNYWGYNTLGYFAPEPTYKSNLNALDAVQEFKTMVRSLHAAGIEVILDVVYNHTAEGSQLGPTLSFRGIDNAAYYRLSPQDQRYCMDFSGCGNSFNLRNPRVLQLIMDSLRYWVTEMHVDGFRFDLASALARELMHVDKLGAFFDIIHQDPILSQVKLIAEPWDLGEGGYQVGNFPVLWSEWNGKYRDVARHFWKGDGGFIAEFATRLCGSSDLYEWSGRRPAASINFITAHDGFTVRDLVSYDHKHNEANQDHNHDGADDNVSWNCGAEGPTDDPEIIAMRERKIRSILASLLISQGVPMLLAGDEFGHTQHGNNNTYCQDNELSWLNWEQNESQQKLLKFVQRMIQIRHQEPVLCRRRFFYDEAMKGADADEIIWLNIDGSEMTDEAWSTDHAKCLGVILVGDSVDIDSHGEVISGSTLLILFNADHGDPIPFTLPSLQNGDQWERLYDTAEEEPDEEGWLVLEADEQYPLQSASLALFRLLPGSEGG</sequence>
<comment type="similarity">
    <text evidence="1">Belongs to the glycosyl hydrolase 13 family.</text>
</comment>
<dbReference type="GO" id="GO:0004135">
    <property type="term" value="F:amylo-alpha-1,6-glucosidase activity"/>
    <property type="evidence" value="ECO:0007669"/>
    <property type="project" value="InterPro"/>
</dbReference>
<dbReference type="Gene3D" id="2.60.40.10">
    <property type="entry name" value="Immunoglobulins"/>
    <property type="match status" value="1"/>
</dbReference>
<name>A0A1I3FTI2_9PLAN</name>